<organism evidence="10 11">
    <name type="scientific">Vitreoscilla massiliensis</name>
    <dbReference type="NCBI Taxonomy" id="1689272"/>
    <lineage>
        <taxon>Bacteria</taxon>
        <taxon>Pseudomonadati</taxon>
        <taxon>Pseudomonadota</taxon>
        <taxon>Betaproteobacteria</taxon>
        <taxon>Neisseriales</taxon>
        <taxon>Neisseriaceae</taxon>
        <taxon>Vitreoscilla</taxon>
    </lineage>
</organism>
<dbReference type="InterPro" id="IPR036259">
    <property type="entry name" value="MFS_trans_sf"/>
</dbReference>
<accession>A0ABY4E1N2</accession>
<gene>
    <name evidence="10" type="ORF">LVJ82_14685</name>
</gene>
<dbReference type="PANTHER" id="PTHR43528:SF7">
    <property type="entry name" value="MFS TRANSPORTER"/>
    <property type="match status" value="1"/>
</dbReference>
<keyword evidence="4 8" id="KW-0812">Transmembrane</keyword>
<keyword evidence="3" id="KW-1003">Cell membrane</keyword>
<dbReference type="SUPFAM" id="SSF103473">
    <property type="entry name" value="MFS general substrate transporter"/>
    <property type="match status" value="1"/>
</dbReference>
<keyword evidence="11" id="KW-1185">Reference proteome</keyword>
<dbReference type="Proteomes" id="UP000832011">
    <property type="component" value="Chromosome"/>
</dbReference>
<evidence type="ECO:0000256" key="7">
    <source>
        <dbReference type="ARBA" id="ARBA00023136"/>
    </source>
</evidence>
<evidence type="ECO:0000256" key="8">
    <source>
        <dbReference type="SAM" id="Phobius"/>
    </source>
</evidence>
<feature type="transmembrane region" description="Helical" evidence="8">
    <location>
        <begin position="251"/>
        <end position="273"/>
    </location>
</feature>
<evidence type="ECO:0000256" key="2">
    <source>
        <dbReference type="ARBA" id="ARBA00022448"/>
    </source>
</evidence>
<name>A0ABY4E1N2_9NEIS</name>
<feature type="transmembrane region" description="Helical" evidence="8">
    <location>
        <begin position="406"/>
        <end position="426"/>
    </location>
</feature>
<dbReference type="Pfam" id="PF07690">
    <property type="entry name" value="MFS_1"/>
    <property type="match status" value="1"/>
</dbReference>
<evidence type="ECO:0000256" key="4">
    <source>
        <dbReference type="ARBA" id="ARBA00022692"/>
    </source>
</evidence>
<feature type="transmembrane region" description="Helical" evidence="8">
    <location>
        <begin position="162"/>
        <end position="185"/>
    </location>
</feature>
<keyword evidence="2" id="KW-0813">Transport</keyword>
<evidence type="ECO:0000256" key="6">
    <source>
        <dbReference type="ARBA" id="ARBA00022989"/>
    </source>
</evidence>
<dbReference type="Gene3D" id="1.20.1250.20">
    <property type="entry name" value="MFS general substrate transporter like domains"/>
    <property type="match status" value="2"/>
</dbReference>
<dbReference type="PROSITE" id="PS50850">
    <property type="entry name" value="MFS"/>
    <property type="match status" value="1"/>
</dbReference>
<comment type="subcellular location">
    <subcellularLocation>
        <location evidence="1">Cell membrane</location>
        <topology evidence="1">Multi-pass membrane protein</topology>
    </subcellularLocation>
</comment>
<evidence type="ECO:0000256" key="5">
    <source>
        <dbReference type="ARBA" id="ARBA00022847"/>
    </source>
</evidence>
<protein>
    <submittedName>
        <fullName evidence="10">MFS transporter</fullName>
    </submittedName>
</protein>
<dbReference type="EMBL" id="CP091511">
    <property type="protein sequence ID" value="UOO88695.1"/>
    <property type="molecule type" value="Genomic_DNA"/>
</dbReference>
<feature type="transmembrane region" description="Helical" evidence="8">
    <location>
        <begin position="319"/>
        <end position="337"/>
    </location>
</feature>
<feature type="transmembrane region" description="Helical" evidence="8">
    <location>
        <begin position="61"/>
        <end position="85"/>
    </location>
</feature>
<feature type="domain" description="Major facilitator superfamily (MFS) profile" evidence="9">
    <location>
        <begin position="24"/>
        <end position="431"/>
    </location>
</feature>
<feature type="transmembrane region" description="Helical" evidence="8">
    <location>
        <begin position="343"/>
        <end position="367"/>
    </location>
</feature>
<feature type="transmembrane region" description="Helical" evidence="8">
    <location>
        <begin position="288"/>
        <end position="307"/>
    </location>
</feature>
<dbReference type="InterPro" id="IPR011701">
    <property type="entry name" value="MFS"/>
</dbReference>
<reference evidence="10 11" key="1">
    <citation type="journal article" date="2022" name="Res Sq">
        <title>Evolution of multicellular longitudinally dividing oral cavity symbionts (Neisseriaceae).</title>
        <authorList>
            <person name="Nyongesa S."/>
            <person name="Weber P."/>
            <person name="Bernet E."/>
            <person name="Pullido F."/>
            <person name="Nieckarz M."/>
            <person name="Delaby M."/>
            <person name="Nieves C."/>
            <person name="Viehboeck T."/>
            <person name="Krause N."/>
            <person name="Rivera-Millot A."/>
            <person name="Nakamura A."/>
            <person name="Vischer N."/>
            <person name="VanNieuwenhze M."/>
            <person name="Brun Y."/>
            <person name="Cava F."/>
            <person name="Bulgheresi S."/>
            <person name="Veyrier F."/>
        </authorList>
    </citation>
    <scope>NUCLEOTIDE SEQUENCE [LARGE SCALE GENOMIC DNA]</scope>
    <source>
        <strain evidence="10 11">SN4</strain>
    </source>
</reference>
<feature type="transmembrane region" description="Helical" evidence="8">
    <location>
        <begin position="121"/>
        <end position="141"/>
    </location>
</feature>
<dbReference type="RefSeq" id="WP_058357614.1">
    <property type="nucleotide sequence ID" value="NZ_CABKVG010000010.1"/>
</dbReference>
<dbReference type="PANTHER" id="PTHR43528">
    <property type="entry name" value="ALPHA-KETOGLUTARATE PERMEASE"/>
    <property type="match status" value="1"/>
</dbReference>
<evidence type="ECO:0000313" key="11">
    <source>
        <dbReference type="Proteomes" id="UP000832011"/>
    </source>
</evidence>
<feature type="transmembrane region" description="Helical" evidence="8">
    <location>
        <begin position="379"/>
        <end position="400"/>
    </location>
</feature>
<dbReference type="InterPro" id="IPR020846">
    <property type="entry name" value="MFS_dom"/>
</dbReference>
<feature type="transmembrane region" description="Helical" evidence="8">
    <location>
        <begin position="97"/>
        <end position="115"/>
    </location>
</feature>
<evidence type="ECO:0000313" key="10">
    <source>
        <dbReference type="EMBL" id="UOO88695.1"/>
    </source>
</evidence>
<keyword evidence="6 8" id="KW-1133">Transmembrane helix</keyword>
<proteinExistence type="predicted"/>
<evidence type="ECO:0000259" key="9">
    <source>
        <dbReference type="PROSITE" id="PS50850"/>
    </source>
</evidence>
<sequence length="435" mass="46606">MKQHSMTADVLPVRRGLAWQDSKVLALSSLGGALEFYDFMIFALMAPILSHLFFPASLGEAWALVYTYAIFAIGYVMRPVGGLVMAHLGDRLGRKRMFTWSLLLMALPTLAMGLLPTYAQIGIAAPLLLLLCRVVQAVAIGGEVPAAWTYVSEQVPVNQVGLANGLLTAGLSMGILLGSLSVMGLQAAFSSDTVQAGAWRLPFVLGGVLGLLAVWMRKHLQETPIFMAIKQRRLLYQGLPLAEVWRSHKRLLIIGMGINWFLLASVAVVLLAMPKLLQQQLGLSPVQATAWQVAGIALQAFGCIAFGRLADKYGISRSAWVGASVMVLAAAVFYFGLHALPVAVLALAYALMALCAGSGACLGKMVVRFPAPIRLSGMAATYNLSSALLGGLSLPLVAWLNAHISWGAWLYLSALCALFALLGSAYRKWFEAACK</sequence>
<keyword evidence="5" id="KW-0769">Symport</keyword>
<keyword evidence="7 8" id="KW-0472">Membrane</keyword>
<dbReference type="InterPro" id="IPR051084">
    <property type="entry name" value="H+-coupled_symporters"/>
</dbReference>
<feature type="transmembrane region" description="Helical" evidence="8">
    <location>
        <begin position="24"/>
        <end position="49"/>
    </location>
</feature>
<evidence type="ECO:0000256" key="3">
    <source>
        <dbReference type="ARBA" id="ARBA00022475"/>
    </source>
</evidence>
<feature type="transmembrane region" description="Helical" evidence="8">
    <location>
        <begin position="197"/>
        <end position="216"/>
    </location>
</feature>
<evidence type="ECO:0000256" key="1">
    <source>
        <dbReference type="ARBA" id="ARBA00004651"/>
    </source>
</evidence>